<evidence type="ECO:0000313" key="2">
    <source>
        <dbReference type="EMBL" id="KFG28752.1"/>
    </source>
</evidence>
<feature type="compositionally biased region" description="Basic and acidic residues" evidence="1">
    <location>
        <begin position="647"/>
        <end position="662"/>
    </location>
</feature>
<feature type="compositionally biased region" description="Polar residues" evidence="1">
    <location>
        <begin position="884"/>
        <end position="893"/>
    </location>
</feature>
<name>A0A086J9D4_TOXGO</name>
<feature type="region of interest" description="Disordered" evidence="1">
    <location>
        <begin position="484"/>
        <end position="516"/>
    </location>
</feature>
<protein>
    <submittedName>
        <fullName evidence="2">Uncharacterized protein</fullName>
    </submittedName>
</protein>
<feature type="region of interest" description="Disordered" evidence="1">
    <location>
        <begin position="761"/>
        <end position="834"/>
    </location>
</feature>
<comment type="caution">
    <text evidence="2">The sequence shown here is derived from an EMBL/GenBank/DDBJ whole genome shotgun (WGS) entry which is preliminary data.</text>
</comment>
<proteinExistence type="predicted"/>
<dbReference type="AlphaFoldDB" id="A0A086J9D4"/>
<feature type="compositionally biased region" description="Low complexity" evidence="1">
    <location>
        <begin position="59"/>
        <end position="68"/>
    </location>
</feature>
<feature type="region of interest" description="Disordered" evidence="1">
    <location>
        <begin position="1"/>
        <end position="86"/>
    </location>
</feature>
<sequence>MPAFSSIRASALSGASTKSVSPGEIVTGSPGEAQTPARSTSIDSSPGSLSREADGKGTASSPSSAAGSLRKYSEPTSDNHAESGVASCGASTIHDSVGAGGLTPSSAQSGIAHLRARFSSLPATSGGNGFPSVASTLATRCIKSNSVTAATGSASTVLVAEPLPAALRPRKKWTPPPAQCKTVETPLAAAQISGAFPPHLPLPAGHKLDAEGRLVPETVTLFVKKDGERTGFPKLITRPTAHFVRPVPLCRLVGINETVIMKKGLMAVLLIDGIGSLALCMRAAMTAEQWRECGASLDAKREVEELEELPERVKNRQTVRKLIVGEMSLRQLLPIDVSTVETDMQLLSMRQLLMFRIKNCYTFDSASLHHAAHSSLLHTLDRRLAGLLGEWILQRTIFGLFKRHVLHHAGECLKRACEKKNVDTPPKTSRFTSKWPGKRELSAAQAFKAVMRRLTLAKTEEPTYTPGTTAVPPASTQAILRGRKAPTPPQADTKVASCVPDVGDSGDLSSKVEKRPQTKKRWIGTSFFSAMRRATERPAVAAVGAARLSRATTLPNLRRQPSKGALAATVAARRAQRRHWRRSFDDNMVHACASRQQAMLVERASLVEVGTDPGKDREEKKPENDGLRPTLLNSIKARESNAPAKSATREAEYREQQRRESADSIASKMVEQAFLAGGLIHYLPSEYAMPGRVDEATGSQKRELGRQLVLQLGLMLAAKDRRRKLFACMEELDTIVNGRAGNDGKFHRPTRTTGSGNREAAIAGMQNGSPGTQQAPSTLTSKEKGMRRQKSVAFPGLPEEDGSRDERQQSGGKNGDVGETGGKAGAALTPQRSEERARIFTGLSQLEHDRGSVLEVERNPEGMWIRLLVSANVAAELANINSVSPIKSSTSPGQKPKATRGASTGSGVGFGRVRRSTSRFLSGKKNGRKTIGATAAESSLDAAIQRSLHFERLKLELQRNPRAGWCECFLLIRPLVPGLYASGDPDEANTFSDRLRRAGLKWTCSTTCLAESASVRTAGEGEYEVIVSDDRPVGAGVFWGMQAGEAFWQRPGSDAGLWEVSLLRDQVPLDMHVGGDVRVKNLMKELTECLNRRNQKKALEAGMDSERG</sequence>
<feature type="compositionally biased region" description="Gly residues" evidence="1">
    <location>
        <begin position="812"/>
        <end position="824"/>
    </location>
</feature>
<dbReference type="EMBL" id="AHZU02001869">
    <property type="protein sequence ID" value="KFG28752.1"/>
    <property type="molecule type" value="Genomic_DNA"/>
</dbReference>
<dbReference type="Proteomes" id="UP000028837">
    <property type="component" value="Unassembled WGS sequence"/>
</dbReference>
<feature type="region of interest" description="Disordered" evidence="1">
    <location>
        <begin position="607"/>
        <end position="663"/>
    </location>
</feature>
<feature type="compositionally biased region" description="Polar residues" evidence="1">
    <location>
        <begin position="766"/>
        <end position="780"/>
    </location>
</feature>
<gene>
    <name evidence="2" type="ORF">TGDOM2_260380</name>
</gene>
<evidence type="ECO:0000256" key="1">
    <source>
        <dbReference type="SAM" id="MobiDB-lite"/>
    </source>
</evidence>
<dbReference type="VEuPathDB" id="ToxoDB:TGDOM2_260380"/>
<evidence type="ECO:0000313" key="3">
    <source>
        <dbReference type="Proteomes" id="UP000028837"/>
    </source>
</evidence>
<feature type="compositionally biased region" description="Basic and acidic residues" evidence="1">
    <location>
        <begin position="71"/>
        <end position="81"/>
    </location>
</feature>
<feature type="region of interest" description="Disordered" evidence="1">
    <location>
        <begin position="884"/>
        <end position="911"/>
    </location>
</feature>
<organism evidence="2 3">
    <name type="scientific">Toxoplasma gondii GAB2-2007-GAL-DOM2</name>
    <dbReference type="NCBI Taxonomy" id="1130820"/>
    <lineage>
        <taxon>Eukaryota</taxon>
        <taxon>Sar</taxon>
        <taxon>Alveolata</taxon>
        <taxon>Apicomplexa</taxon>
        <taxon>Conoidasida</taxon>
        <taxon>Coccidia</taxon>
        <taxon>Eucoccidiorida</taxon>
        <taxon>Eimeriorina</taxon>
        <taxon>Sarcocystidae</taxon>
        <taxon>Toxoplasma</taxon>
    </lineage>
</organism>
<dbReference type="OrthoDB" id="331531at2759"/>
<reference evidence="2 3" key="1">
    <citation type="submission" date="2014-02" db="EMBL/GenBank/DDBJ databases">
        <authorList>
            <person name="Sibley D."/>
            <person name="Venepally P."/>
            <person name="Karamycheva S."/>
            <person name="Hadjithomas M."/>
            <person name="Khan A."/>
            <person name="Brunk B."/>
            <person name="Roos D."/>
            <person name="Caler E."/>
            <person name="Lorenzi H."/>
        </authorList>
    </citation>
    <scope>NUCLEOTIDE SEQUENCE [LARGE SCALE GENOMIC DNA]</scope>
    <source>
        <strain evidence="2 3">GAB2-2007-GAL-DOM2</strain>
    </source>
</reference>
<accession>A0A086J9D4</accession>
<feature type="compositionally biased region" description="Polar residues" evidence="1">
    <location>
        <begin position="36"/>
        <end position="48"/>
    </location>
</feature>
<feature type="compositionally biased region" description="Basic and acidic residues" evidence="1">
    <location>
        <begin position="613"/>
        <end position="626"/>
    </location>
</feature>